<proteinExistence type="predicted"/>
<sequence length="99" mass="11069">MATLNVHWRHTAFSHDAGMRTNQETARMNTDAARTGVLTDEHQEVNDNRPVLVEDATGRVYRPADLPPDTRVVVSDPNHLNDTIVDHAKRAGFEIQVNA</sequence>
<evidence type="ECO:0000313" key="2">
    <source>
        <dbReference type="Proteomes" id="UP000011885"/>
    </source>
</evidence>
<gene>
    <name evidence="1" type="ORF">RSSM_06857</name>
</gene>
<comment type="caution">
    <text evidence="1">The sequence shown here is derived from an EMBL/GenBank/DDBJ whole genome shotgun (WGS) entry which is preliminary data.</text>
</comment>
<name>M5TRE7_9BACT</name>
<dbReference type="RefSeq" id="WP_008689563.1">
    <property type="nucleotide sequence ID" value="NZ_ANOH01000489.1"/>
</dbReference>
<reference evidence="1 2" key="1">
    <citation type="journal article" date="2013" name="Mar. Genomics">
        <title>Expression of sulfatases in Rhodopirellula baltica and the diversity of sulfatases in the genus Rhodopirellula.</title>
        <authorList>
            <person name="Wegner C.E."/>
            <person name="Richter-Heitmann T."/>
            <person name="Klindworth A."/>
            <person name="Klockow C."/>
            <person name="Richter M."/>
            <person name="Achstetter T."/>
            <person name="Glockner F.O."/>
            <person name="Harder J."/>
        </authorList>
    </citation>
    <scope>NUCLEOTIDE SEQUENCE [LARGE SCALE GENOMIC DNA]</scope>
    <source>
        <strain evidence="1 2">SM41</strain>
    </source>
</reference>
<dbReference type="Proteomes" id="UP000011885">
    <property type="component" value="Unassembled WGS sequence"/>
</dbReference>
<dbReference type="EMBL" id="ANOH01000489">
    <property type="protein sequence ID" value="EMI51715.1"/>
    <property type="molecule type" value="Genomic_DNA"/>
</dbReference>
<evidence type="ECO:0000313" key="1">
    <source>
        <dbReference type="EMBL" id="EMI51715.1"/>
    </source>
</evidence>
<accession>M5TRE7</accession>
<keyword evidence="2" id="KW-1185">Reference proteome</keyword>
<organism evidence="1 2">
    <name type="scientific">Rhodopirellula sallentina SM41</name>
    <dbReference type="NCBI Taxonomy" id="1263870"/>
    <lineage>
        <taxon>Bacteria</taxon>
        <taxon>Pseudomonadati</taxon>
        <taxon>Planctomycetota</taxon>
        <taxon>Planctomycetia</taxon>
        <taxon>Pirellulales</taxon>
        <taxon>Pirellulaceae</taxon>
        <taxon>Rhodopirellula</taxon>
    </lineage>
</organism>
<protein>
    <submittedName>
        <fullName evidence="1">Uncharacterized protein</fullName>
    </submittedName>
</protein>
<dbReference type="PATRIC" id="fig|1263870.3.peg.7274"/>
<dbReference type="AlphaFoldDB" id="M5TRE7"/>